<evidence type="ECO:0000313" key="12">
    <source>
        <dbReference type="EMBL" id="CAH0102107.1"/>
    </source>
</evidence>
<keyword evidence="13" id="KW-1185">Reference proteome</keyword>
<protein>
    <recommendedName>
        <fullName evidence="8">2-amino-3-ketobutyrate coenzyme A ligase, mitochondrial</fullName>
        <ecNumber evidence="7">2.3.1.29</ecNumber>
    </recommendedName>
    <alternativeName>
        <fullName evidence="9">Aminoacetone synthase</fullName>
    </alternativeName>
    <alternativeName>
        <fullName evidence="10">Glycine acetyltransferase</fullName>
    </alternativeName>
</protein>
<dbReference type="InterPro" id="IPR011282">
    <property type="entry name" value="2am3keto_CoA_ligase"/>
</dbReference>
<dbReference type="CDD" id="cd06454">
    <property type="entry name" value="KBL_like"/>
    <property type="match status" value="1"/>
</dbReference>
<dbReference type="NCBIfam" id="TIGR01822">
    <property type="entry name" value="2am3keto_CoA"/>
    <property type="match status" value="1"/>
</dbReference>
<dbReference type="GO" id="GO:0005739">
    <property type="term" value="C:mitochondrion"/>
    <property type="evidence" value="ECO:0007669"/>
    <property type="project" value="TreeGrafter"/>
</dbReference>
<dbReference type="InterPro" id="IPR001917">
    <property type="entry name" value="Aminotrans_II_pyridoxalP_BS"/>
</dbReference>
<dbReference type="AlphaFoldDB" id="A0A8J2RFV7"/>
<dbReference type="Pfam" id="PF00155">
    <property type="entry name" value="Aminotran_1_2"/>
    <property type="match status" value="1"/>
</dbReference>
<dbReference type="Proteomes" id="UP000789390">
    <property type="component" value="Unassembled WGS sequence"/>
</dbReference>
<proteinExistence type="inferred from homology"/>
<dbReference type="InterPro" id="IPR015421">
    <property type="entry name" value="PyrdxlP-dep_Trfase_major"/>
</dbReference>
<gene>
    <name evidence="12" type="ORF">DGAL_LOCUS4485</name>
</gene>
<feature type="domain" description="Aminotransferase class I/classII large" evidence="11">
    <location>
        <begin position="72"/>
        <end position="413"/>
    </location>
</feature>
<dbReference type="PANTHER" id="PTHR13693:SF102">
    <property type="entry name" value="2-AMINO-3-KETOBUTYRATE COENZYME A LIGASE, MITOCHONDRIAL"/>
    <property type="match status" value="1"/>
</dbReference>
<evidence type="ECO:0000256" key="7">
    <source>
        <dbReference type="ARBA" id="ARBA00067076"/>
    </source>
</evidence>
<dbReference type="FunFam" id="3.40.640.10:FF:000006">
    <property type="entry name" value="5-aminolevulinate synthase, mitochondrial"/>
    <property type="match status" value="1"/>
</dbReference>
<keyword evidence="3" id="KW-0808">Transferase</keyword>
<dbReference type="PANTHER" id="PTHR13693">
    <property type="entry name" value="CLASS II AMINOTRANSFERASE/8-AMINO-7-OXONONANOATE SYNTHASE"/>
    <property type="match status" value="1"/>
</dbReference>
<dbReference type="GO" id="GO:0008890">
    <property type="term" value="F:glycine C-acetyltransferase activity"/>
    <property type="evidence" value="ECO:0007669"/>
    <property type="project" value="UniProtKB-EC"/>
</dbReference>
<evidence type="ECO:0000256" key="9">
    <source>
        <dbReference type="ARBA" id="ARBA00075633"/>
    </source>
</evidence>
<dbReference type="InterPro" id="IPR050087">
    <property type="entry name" value="AON_synthase_class-II"/>
</dbReference>
<evidence type="ECO:0000256" key="3">
    <source>
        <dbReference type="ARBA" id="ARBA00022679"/>
    </source>
</evidence>
<dbReference type="EC" id="2.3.1.29" evidence="7"/>
<dbReference type="InterPro" id="IPR015422">
    <property type="entry name" value="PyrdxlP-dep_Trfase_small"/>
</dbReference>
<evidence type="ECO:0000256" key="2">
    <source>
        <dbReference type="ARBA" id="ARBA00008392"/>
    </source>
</evidence>
<dbReference type="HAMAP" id="MF_00985">
    <property type="entry name" value="2am3keto_CoA_ligase"/>
    <property type="match status" value="1"/>
</dbReference>
<dbReference type="NCBIfam" id="NF005394">
    <property type="entry name" value="PRK06939.1"/>
    <property type="match status" value="1"/>
</dbReference>
<dbReference type="EMBL" id="CAKKLH010000073">
    <property type="protein sequence ID" value="CAH0102107.1"/>
    <property type="molecule type" value="Genomic_DNA"/>
</dbReference>
<keyword evidence="5" id="KW-0012">Acyltransferase</keyword>
<dbReference type="Gene3D" id="3.40.640.10">
    <property type="entry name" value="Type I PLP-dependent aspartate aminotransferase-like (Major domain)"/>
    <property type="match status" value="1"/>
</dbReference>
<keyword evidence="4" id="KW-0663">Pyridoxal phosphate</keyword>
<comment type="similarity">
    <text evidence="2">Belongs to the class-II pyridoxal-phosphate-dependent aminotransferase family.</text>
</comment>
<dbReference type="Gene3D" id="3.90.1150.10">
    <property type="entry name" value="Aspartate Aminotransferase, domain 1"/>
    <property type="match status" value="1"/>
</dbReference>
<evidence type="ECO:0000256" key="8">
    <source>
        <dbReference type="ARBA" id="ARBA00069660"/>
    </source>
</evidence>
<dbReference type="InterPro" id="IPR004839">
    <property type="entry name" value="Aminotransferase_I/II_large"/>
</dbReference>
<evidence type="ECO:0000259" key="11">
    <source>
        <dbReference type="Pfam" id="PF00155"/>
    </source>
</evidence>
<evidence type="ECO:0000256" key="5">
    <source>
        <dbReference type="ARBA" id="ARBA00023315"/>
    </source>
</evidence>
<accession>A0A8J2RFV7</accession>
<dbReference type="GO" id="GO:0006567">
    <property type="term" value="P:L-threonine catabolic process"/>
    <property type="evidence" value="ECO:0007669"/>
    <property type="project" value="InterPro"/>
</dbReference>
<reference evidence="12" key="1">
    <citation type="submission" date="2021-11" db="EMBL/GenBank/DDBJ databases">
        <authorList>
            <person name="Schell T."/>
        </authorList>
    </citation>
    <scope>NUCLEOTIDE SEQUENCE</scope>
    <source>
        <strain evidence="12">M5</strain>
    </source>
</reference>
<dbReference type="GO" id="GO:0030170">
    <property type="term" value="F:pyridoxal phosphate binding"/>
    <property type="evidence" value="ECO:0007669"/>
    <property type="project" value="InterPro"/>
</dbReference>
<comment type="catalytic activity">
    <reaction evidence="6">
        <text>glycine + acetyl-CoA = (2S)-2-amino-3-oxobutanoate + CoA</text>
        <dbReference type="Rhea" id="RHEA:20736"/>
        <dbReference type="ChEBI" id="CHEBI:57287"/>
        <dbReference type="ChEBI" id="CHEBI:57288"/>
        <dbReference type="ChEBI" id="CHEBI:57305"/>
        <dbReference type="ChEBI" id="CHEBI:78948"/>
        <dbReference type="EC" id="2.3.1.29"/>
    </reaction>
    <physiologicalReaction direction="right-to-left" evidence="6">
        <dbReference type="Rhea" id="RHEA:20738"/>
    </physiologicalReaction>
</comment>
<comment type="caution">
    <text evidence="12">The sequence shown here is derived from an EMBL/GenBank/DDBJ whole genome shotgun (WGS) entry which is preliminary data.</text>
</comment>
<dbReference type="InterPro" id="IPR015424">
    <property type="entry name" value="PyrdxlP-dep_Trfase"/>
</dbReference>
<evidence type="ECO:0000256" key="1">
    <source>
        <dbReference type="ARBA" id="ARBA00001933"/>
    </source>
</evidence>
<organism evidence="12 13">
    <name type="scientific">Daphnia galeata</name>
    <dbReference type="NCBI Taxonomy" id="27404"/>
    <lineage>
        <taxon>Eukaryota</taxon>
        <taxon>Metazoa</taxon>
        <taxon>Ecdysozoa</taxon>
        <taxon>Arthropoda</taxon>
        <taxon>Crustacea</taxon>
        <taxon>Branchiopoda</taxon>
        <taxon>Diplostraca</taxon>
        <taxon>Cladocera</taxon>
        <taxon>Anomopoda</taxon>
        <taxon>Daphniidae</taxon>
        <taxon>Daphnia</taxon>
    </lineage>
</organism>
<dbReference type="FunFam" id="3.90.1150.10:FF:000004">
    <property type="entry name" value="2-amino-3-ketobutyrate coenzyme A ligase"/>
    <property type="match status" value="1"/>
</dbReference>
<evidence type="ECO:0000313" key="13">
    <source>
        <dbReference type="Proteomes" id="UP000789390"/>
    </source>
</evidence>
<dbReference type="OrthoDB" id="10263824at2759"/>
<evidence type="ECO:0000256" key="10">
    <source>
        <dbReference type="ARBA" id="ARBA00078624"/>
    </source>
</evidence>
<sequence>MFQTSGRCAGWLLVKKNLNYSCRNSSTALAAARQLLENELDSIRQAGTFKHERVITSKQAVSVQVQGQTQPLLNFCANNYLGLSSHPEVIQAGKEALDNYGAGLSSVRFICGTQNIHKVLEKTIAEFHGREDAILYPSCFDANAGLFEVLLTPDDAVISDELNHASIIDGIRLCKATKLRYKHKDMADLEEKLKSSQNSRMRLIVTDGVFSMDGNVAPLKEIAQLADQYKSMIFIDECHATGFFGATGRGTEEYFGLSNRVDIINSTLGKALGGAAGGYTTGPKELIHLLRQRSRPYLFSNSLPPPVVAVAQKALELVMGGSGLSEKVAANTTRFRQGMTSAGFKILGENHPICPVFLEDAKLASTMAEKMLSRGIYVIGFSYPVVPKGKARIRVQISAAHTFDDIDRTIEAFISVGRELDVIH</sequence>
<comment type="cofactor">
    <cofactor evidence="1">
        <name>pyridoxal 5'-phosphate</name>
        <dbReference type="ChEBI" id="CHEBI:597326"/>
    </cofactor>
</comment>
<evidence type="ECO:0000256" key="4">
    <source>
        <dbReference type="ARBA" id="ARBA00022898"/>
    </source>
</evidence>
<dbReference type="PROSITE" id="PS00599">
    <property type="entry name" value="AA_TRANSFER_CLASS_2"/>
    <property type="match status" value="1"/>
</dbReference>
<name>A0A8J2RFV7_9CRUS</name>
<dbReference type="SUPFAM" id="SSF53383">
    <property type="entry name" value="PLP-dependent transferases"/>
    <property type="match status" value="1"/>
</dbReference>
<evidence type="ECO:0000256" key="6">
    <source>
        <dbReference type="ARBA" id="ARBA00052559"/>
    </source>
</evidence>